<protein>
    <submittedName>
        <fullName evidence="1">Uncharacterized protein</fullName>
    </submittedName>
</protein>
<comment type="caution">
    <text evidence="1">The sequence shown here is derived from an EMBL/GenBank/DDBJ whole genome shotgun (WGS) entry which is preliminary data.</text>
</comment>
<gene>
    <name evidence="1" type="ORF">B0H17DRAFT_1127226</name>
</gene>
<evidence type="ECO:0000313" key="1">
    <source>
        <dbReference type="EMBL" id="KAJ7703609.1"/>
    </source>
</evidence>
<dbReference type="AlphaFoldDB" id="A0AAD7GQM3"/>
<accession>A0AAD7GQM3</accession>
<evidence type="ECO:0000313" key="2">
    <source>
        <dbReference type="Proteomes" id="UP001221757"/>
    </source>
</evidence>
<dbReference type="EMBL" id="JARKIE010000012">
    <property type="protein sequence ID" value="KAJ7703609.1"/>
    <property type="molecule type" value="Genomic_DNA"/>
</dbReference>
<sequence>MIDHIIRSDPAVNLSTSYGEALPWTNGSVQAMTTLKQARPGIRFQYTGRVSAAHMACRVHPGRIMSDGGARQPRYGIRFKRTGKASGAHVAHCVHLGSCMMAGQACNHTTHIGISYNFLFGMVHLPPSGGTPWISKNKNELNVRAVEKKLCKVKVFLCRQKKKVWLPNPATTANVPIRKFWSNRQRFHEERGISPLGMGCPTLKKDKGHPNEPRGISHLWGNPTTVNGMSPRLKWDVPANWDVPCPTAHNAEAVGAHPSDVRGGGTFMQAHLMRNAEAYLSKMEVVGAHPYNTQGRGACEVHMGKVVAVGAERSDTQGQSGTRAAVEGKIFYYMGDIPNFNR</sequence>
<keyword evidence="2" id="KW-1185">Reference proteome</keyword>
<proteinExistence type="predicted"/>
<name>A0AAD7GQM3_MYCRO</name>
<reference evidence="1" key="1">
    <citation type="submission" date="2023-03" db="EMBL/GenBank/DDBJ databases">
        <title>Massive genome expansion in bonnet fungi (Mycena s.s.) driven by repeated elements and novel gene families across ecological guilds.</title>
        <authorList>
            <consortium name="Lawrence Berkeley National Laboratory"/>
            <person name="Harder C.B."/>
            <person name="Miyauchi S."/>
            <person name="Viragh M."/>
            <person name="Kuo A."/>
            <person name="Thoen E."/>
            <person name="Andreopoulos B."/>
            <person name="Lu D."/>
            <person name="Skrede I."/>
            <person name="Drula E."/>
            <person name="Henrissat B."/>
            <person name="Morin E."/>
            <person name="Kohler A."/>
            <person name="Barry K."/>
            <person name="LaButti K."/>
            <person name="Morin E."/>
            <person name="Salamov A."/>
            <person name="Lipzen A."/>
            <person name="Mereny Z."/>
            <person name="Hegedus B."/>
            <person name="Baldrian P."/>
            <person name="Stursova M."/>
            <person name="Weitz H."/>
            <person name="Taylor A."/>
            <person name="Grigoriev I.V."/>
            <person name="Nagy L.G."/>
            <person name="Martin F."/>
            <person name="Kauserud H."/>
        </authorList>
    </citation>
    <scope>NUCLEOTIDE SEQUENCE</scope>
    <source>
        <strain evidence="1">CBHHK067</strain>
    </source>
</reference>
<organism evidence="1 2">
    <name type="scientific">Mycena rosella</name>
    <name type="common">Pink bonnet</name>
    <name type="synonym">Agaricus rosellus</name>
    <dbReference type="NCBI Taxonomy" id="1033263"/>
    <lineage>
        <taxon>Eukaryota</taxon>
        <taxon>Fungi</taxon>
        <taxon>Dikarya</taxon>
        <taxon>Basidiomycota</taxon>
        <taxon>Agaricomycotina</taxon>
        <taxon>Agaricomycetes</taxon>
        <taxon>Agaricomycetidae</taxon>
        <taxon>Agaricales</taxon>
        <taxon>Marasmiineae</taxon>
        <taxon>Mycenaceae</taxon>
        <taxon>Mycena</taxon>
    </lineage>
</organism>
<dbReference type="Proteomes" id="UP001221757">
    <property type="component" value="Unassembled WGS sequence"/>
</dbReference>